<evidence type="ECO:0000256" key="6">
    <source>
        <dbReference type="ARBA" id="ARBA00022989"/>
    </source>
</evidence>
<dbReference type="CDD" id="cd04606">
    <property type="entry name" value="CBS_pair_Mg_transporter"/>
    <property type="match status" value="1"/>
</dbReference>
<dbReference type="InterPro" id="IPR038076">
    <property type="entry name" value="MgtE_N_sf"/>
</dbReference>
<evidence type="ECO:0000256" key="8">
    <source>
        <dbReference type="PROSITE-ProRule" id="PRU00703"/>
    </source>
</evidence>
<dbReference type="Gene3D" id="1.25.60.10">
    <property type="entry name" value="MgtE N-terminal domain-like"/>
    <property type="match status" value="1"/>
</dbReference>
<feature type="transmembrane region" description="Helical" evidence="9">
    <location>
        <begin position="418"/>
        <end position="446"/>
    </location>
</feature>
<keyword evidence="5 9" id="KW-0460">Magnesium</keyword>
<dbReference type="Proteomes" id="UP000748752">
    <property type="component" value="Unassembled WGS sequence"/>
</dbReference>
<feature type="domain" description="CBS" evidence="10">
    <location>
        <begin position="231"/>
        <end position="287"/>
    </location>
</feature>
<evidence type="ECO:0000256" key="9">
    <source>
        <dbReference type="RuleBase" id="RU362011"/>
    </source>
</evidence>
<dbReference type="PROSITE" id="PS51371">
    <property type="entry name" value="CBS"/>
    <property type="match status" value="2"/>
</dbReference>
<gene>
    <name evidence="11" type="primary">mgtE</name>
    <name evidence="11" type="ORF">CKO31_09970</name>
</gene>
<dbReference type="InterPro" id="IPR046342">
    <property type="entry name" value="CBS_dom_sf"/>
</dbReference>
<dbReference type="Pfam" id="PF01769">
    <property type="entry name" value="MgtE"/>
    <property type="match status" value="1"/>
</dbReference>
<dbReference type="InterPro" id="IPR036739">
    <property type="entry name" value="SLC41_membr_dom_sf"/>
</dbReference>
<comment type="caution">
    <text evidence="11">The sequence shown here is derived from an EMBL/GenBank/DDBJ whole genome shotgun (WGS) entry which is preliminary data.</text>
</comment>
<keyword evidence="8" id="KW-0129">CBS domain</keyword>
<comment type="subunit">
    <text evidence="9">Homodimer.</text>
</comment>
<keyword evidence="3 9" id="KW-0813">Transport</keyword>
<evidence type="ECO:0000256" key="5">
    <source>
        <dbReference type="ARBA" id="ARBA00022842"/>
    </source>
</evidence>
<comment type="subcellular location">
    <subcellularLocation>
        <location evidence="9">Cell membrane</location>
        <topology evidence="9">Multi-pass membrane protein</topology>
    </subcellularLocation>
    <subcellularLocation>
        <location evidence="1">Membrane</location>
        <topology evidence="1">Multi-pass membrane protein</topology>
    </subcellularLocation>
</comment>
<sequence>MPKSDPSPQAEPGTPEVPLVWRPVGDAGISDDLDEHNAAVVDAFARMIKAGEKDAVKRAIRRWPPQHLLALIVHLPLKRARKLFGWLDKLQTRVVAELNPAFRSALLEDCTVQRLVDVLDGMEPEEAADQLDDLPDEVEAQVLPRLKDRGAIESLRDYREESAGSIMSRKFVAVPPDWTVGQVTHEIRANARAIEKLYAVYVVDAEHHPLGYLRLRDLLLSPKEARVADVMSTDFVAVGPDTDQEEVAAIADRYELSVVPVVDADGRLIGRITPKQLRRVLREEAEEDRNLMAGLPADTRPDESIVRIVRGRIPWLLIGLAGASLSATVVGAFEDQLAKAAILASFIPIVMSMAGNAGIQASTVAVQGLSTGTVKFADLGWRLMKELLAALANGAIAALVLVALVIGVAQVMDFDAPMVLAAGAGLSLLTVVVVAVAVGATIPIVLDKLGIDPAMATGVFITTGNDILSVMIFFLMMSLFYLPLLP</sequence>
<name>A0ABS1CGT0_9GAMM</name>
<keyword evidence="9" id="KW-0479">Metal-binding</keyword>
<comment type="similarity">
    <text evidence="2 9">Belongs to the SLC41A transporter family.</text>
</comment>
<evidence type="ECO:0000256" key="3">
    <source>
        <dbReference type="ARBA" id="ARBA00022448"/>
    </source>
</evidence>
<dbReference type="Gene3D" id="3.10.580.10">
    <property type="entry name" value="CBS-domain"/>
    <property type="match status" value="1"/>
</dbReference>
<dbReference type="SMART" id="SM00116">
    <property type="entry name" value="CBS"/>
    <property type="match status" value="2"/>
</dbReference>
<dbReference type="NCBIfam" id="TIGR00400">
    <property type="entry name" value="mgtE"/>
    <property type="match status" value="1"/>
</dbReference>
<dbReference type="Gene3D" id="1.10.357.20">
    <property type="entry name" value="SLC41 divalent cation transporters, integral membrane domain"/>
    <property type="match status" value="1"/>
</dbReference>
<reference evidence="11 12" key="1">
    <citation type="journal article" date="2020" name="Microorganisms">
        <title>Osmotic Adaptation and Compatible Solute Biosynthesis of Phototrophic Bacteria as Revealed from Genome Analyses.</title>
        <authorList>
            <person name="Imhoff J.F."/>
            <person name="Rahn T."/>
            <person name="Kunzel S."/>
            <person name="Keller A."/>
            <person name="Neulinger S.C."/>
        </authorList>
    </citation>
    <scope>NUCLEOTIDE SEQUENCE [LARGE SCALE GENOMIC DNA]</scope>
    <source>
        <strain evidence="11 12">DSM 6210</strain>
    </source>
</reference>
<proteinExistence type="inferred from homology"/>
<evidence type="ECO:0000313" key="12">
    <source>
        <dbReference type="Proteomes" id="UP000748752"/>
    </source>
</evidence>
<dbReference type="Pfam" id="PF00571">
    <property type="entry name" value="CBS"/>
    <property type="match status" value="2"/>
</dbReference>
<keyword evidence="4 9" id="KW-0812">Transmembrane</keyword>
<evidence type="ECO:0000256" key="2">
    <source>
        <dbReference type="ARBA" id="ARBA00009749"/>
    </source>
</evidence>
<dbReference type="PANTHER" id="PTHR43773:SF1">
    <property type="entry name" value="MAGNESIUM TRANSPORTER MGTE"/>
    <property type="match status" value="1"/>
</dbReference>
<dbReference type="SMART" id="SM00924">
    <property type="entry name" value="MgtE_N"/>
    <property type="match status" value="1"/>
</dbReference>
<dbReference type="SUPFAM" id="SSF161093">
    <property type="entry name" value="MgtE membrane domain-like"/>
    <property type="match status" value="1"/>
</dbReference>
<dbReference type="PANTHER" id="PTHR43773">
    <property type="entry name" value="MAGNESIUM TRANSPORTER MGTE"/>
    <property type="match status" value="1"/>
</dbReference>
<feature type="transmembrane region" description="Helical" evidence="9">
    <location>
        <begin position="458"/>
        <end position="482"/>
    </location>
</feature>
<evidence type="ECO:0000259" key="10">
    <source>
        <dbReference type="PROSITE" id="PS51371"/>
    </source>
</evidence>
<keyword evidence="12" id="KW-1185">Reference proteome</keyword>
<feature type="transmembrane region" description="Helical" evidence="9">
    <location>
        <begin position="313"/>
        <end position="333"/>
    </location>
</feature>
<accession>A0ABS1CGT0</accession>
<dbReference type="InterPro" id="IPR006667">
    <property type="entry name" value="SLC41_membr_dom"/>
</dbReference>
<dbReference type="RefSeq" id="WP_200236651.1">
    <property type="nucleotide sequence ID" value="NZ_NRRV01000020.1"/>
</dbReference>
<evidence type="ECO:0000256" key="1">
    <source>
        <dbReference type="ARBA" id="ARBA00004141"/>
    </source>
</evidence>
<dbReference type="InterPro" id="IPR000644">
    <property type="entry name" value="CBS_dom"/>
</dbReference>
<feature type="transmembrane region" description="Helical" evidence="9">
    <location>
        <begin position="387"/>
        <end position="412"/>
    </location>
</feature>
<dbReference type="InterPro" id="IPR006668">
    <property type="entry name" value="Mg_transptr_MgtE_intracell_dom"/>
</dbReference>
<dbReference type="Pfam" id="PF03448">
    <property type="entry name" value="MgtE_N"/>
    <property type="match status" value="1"/>
</dbReference>
<evidence type="ECO:0000256" key="7">
    <source>
        <dbReference type="ARBA" id="ARBA00023136"/>
    </source>
</evidence>
<keyword evidence="9" id="KW-1003">Cell membrane</keyword>
<protein>
    <recommendedName>
        <fullName evidence="9">Magnesium transporter MgtE</fullName>
    </recommendedName>
</protein>
<evidence type="ECO:0000256" key="4">
    <source>
        <dbReference type="ARBA" id="ARBA00022692"/>
    </source>
</evidence>
<keyword evidence="6 9" id="KW-1133">Transmembrane helix</keyword>
<comment type="function">
    <text evidence="9">Acts as a magnesium transporter.</text>
</comment>
<organism evidence="11 12">
    <name type="scientific">Thiohalocapsa halophila</name>
    <dbReference type="NCBI Taxonomy" id="69359"/>
    <lineage>
        <taxon>Bacteria</taxon>
        <taxon>Pseudomonadati</taxon>
        <taxon>Pseudomonadota</taxon>
        <taxon>Gammaproteobacteria</taxon>
        <taxon>Chromatiales</taxon>
        <taxon>Chromatiaceae</taxon>
        <taxon>Thiohalocapsa</taxon>
    </lineage>
</organism>
<dbReference type="SUPFAM" id="SSF54631">
    <property type="entry name" value="CBS-domain pair"/>
    <property type="match status" value="1"/>
</dbReference>
<feature type="domain" description="CBS" evidence="10">
    <location>
        <begin position="167"/>
        <end position="230"/>
    </location>
</feature>
<dbReference type="EMBL" id="NRRV01000020">
    <property type="protein sequence ID" value="MBK1631060.1"/>
    <property type="molecule type" value="Genomic_DNA"/>
</dbReference>
<feature type="transmembrane region" description="Helical" evidence="9">
    <location>
        <begin position="345"/>
        <end position="366"/>
    </location>
</feature>
<dbReference type="InterPro" id="IPR006669">
    <property type="entry name" value="MgtE_transporter"/>
</dbReference>
<evidence type="ECO:0000313" key="11">
    <source>
        <dbReference type="EMBL" id="MBK1631060.1"/>
    </source>
</evidence>
<keyword evidence="7 9" id="KW-0472">Membrane</keyword>
<dbReference type="SUPFAM" id="SSF158791">
    <property type="entry name" value="MgtE N-terminal domain-like"/>
    <property type="match status" value="1"/>
</dbReference>